<evidence type="ECO:0000313" key="7">
    <source>
        <dbReference type="EMBL" id="CEK89467.1"/>
    </source>
</evidence>
<sequence>KPGFENTVHSTQYKKEVRYHQGLLKLKLICQNCIVFVEGSTCRLQFNKMAEKQNLINIYNEGENVELDNPVAYPEYPAPPYSYASNNSGVPYTGDPYTGAPYARCPYTNAPYTFAPHEEAPQAGAPFSQYTSTAVLVQQPRQTTTVIVRETQSYMGLAVFACLCCFWPLGCVAIYKANESQNCLARGDFVGAAARARESRNYSIGSIALGIVCLAIVVIITVITPYHR</sequence>
<comment type="subcellular location">
    <subcellularLocation>
        <location evidence="1">Membrane</location>
    </subcellularLocation>
</comment>
<evidence type="ECO:0000256" key="3">
    <source>
        <dbReference type="ARBA" id="ARBA00022692"/>
    </source>
</evidence>
<comment type="similarity">
    <text evidence="2">Belongs to the CD225/Dispanin family.</text>
</comment>
<organism evidence="7">
    <name type="scientific">Arion vulgaris</name>
    <dbReference type="NCBI Taxonomy" id="1028688"/>
    <lineage>
        <taxon>Eukaryota</taxon>
        <taxon>Metazoa</taxon>
        <taxon>Spiralia</taxon>
        <taxon>Lophotrochozoa</taxon>
        <taxon>Mollusca</taxon>
        <taxon>Gastropoda</taxon>
        <taxon>Heterobranchia</taxon>
        <taxon>Euthyneura</taxon>
        <taxon>Panpulmonata</taxon>
        <taxon>Eupulmonata</taxon>
        <taxon>Stylommatophora</taxon>
        <taxon>Helicina</taxon>
        <taxon>Arionoidea</taxon>
        <taxon>Arionidae</taxon>
        <taxon>Arion</taxon>
    </lineage>
</organism>
<evidence type="ECO:0000256" key="5">
    <source>
        <dbReference type="ARBA" id="ARBA00023136"/>
    </source>
</evidence>
<keyword evidence="3 6" id="KW-0812">Transmembrane</keyword>
<feature type="transmembrane region" description="Helical" evidence="6">
    <location>
        <begin position="204"/>
        <end position="226"/>
    </location>
</feature>
<reference evidence="7" key="1">
    <citation type="submission" date="2014-12" db="EMBL/GenBank/DDBJ databases">
        <title>Insight into the proteome of Arion vulgaris.</title>
        <authorList>
            <person name="Aradska J."/>
            <person name="Bulat T."/>
            <person name="Smidak R."/>
            <person name="Sarate P."/>
            <person name="Gangsoo J."/>
            <person name="Sialana F."/>
            <person name="Bilban M."/>
            <person name="Lubec G."/>
        </authorList>
    </citation>
    <scope>NUCLEOTIDE SEQUENCE</scope>
    <source>
        <tissue evidence="7">Skin</tissue>
    </source>
</reference>
<evidence type="ECO:0000256" key="6">
    <source>
        <dbReference type="SAM" id="Phobius"/>
    </source>
</evidence>
<dbReference type="PANTHER" id="PTHR14948">
    <property type="entry name" value="NG5"/>
    <property type="match status" value="1"/>
</dbReference>
<dbReference type="GO" id="GO:0016020">
    <property type="term" value="C:membrane"/>
    <property type="evidence" value="ECO:0007669"/>
    <property type="project" value="UniProtKB-SubCell"/>
</dbReference>
<feature type="non-terminal residue" evidence="7">
    <location>
        <position position="1"/>
    </location>
</feature>
<evidence type="ECO:0000256" key="1">
    <source>
        <dbReference type="ARBA" id="ARBA00004370"/>
    </source>
</evidence>
<gene>
    <name evidence="7" type="primary">ORF171116</name>
</gene>
<dbReference type="InterPro" id="IPR051423">
    <property type="entry name" value="CD225/Dispanin"/>
</dbReference>
<evidence type="ECO:0000256" key="2">
    <source>
        <dbReference type="ARBA" id="ARBA00006843"/>
    </source>
</evidence>
<protein>
    <submittedName>
        <fullName evidence="7">Uncharacterized protein</fullName>
    </submittedName>
</protein>
<name>A0A0B7B9A8_9EUPU</name>
<dbReference type="InterPro" id="IPR007593">
    <property type="entry name" value="CD225/Dispanin_fam"/>
</dbReference>
<dbReference type="Pfam" id="PF04505">
    <property type="entry name" value="CD225"/>
    <property type="match status" value="1"/>
</dbReference>
<proteinExistence type="inferred from homology"/>
<dbReference type="AlphaFoldDB" id="A0A0B7B9A8"/>
<feature type="transmembrane region" description="Helical" evidence="6">
    <location>
        <begin position="154"/>
        <end position="175"/>
    </location>
</feature>
<evidence type="ECO:0000256" key="4">
    <source>
        <dbReference type="ARBA" id="ARBA00022989"/>
    </source>
</evidence>
<dbReference type="PANTHER" id="PTHR14948:SF25">
    <property type="entry name" value="DUF4190 DOMAIN-CONTAINING PROTEIN"/>
    <property type="match status" value="1"/>
</dbReference>
<keyword evidence="4 6" id="KW-1133">Transmembrane helix</keyword>
<accession>A0A0B7B9A8</accession>
<dbReference type="EMBL" id="HACG01042602">
    <property type="protein sequence ID" value="CEK89467.1"/>
    <property type="molecule type" value="Transcribed_RNA"/>
</dbReference>
<keyword evidence="5 6" id="KW-0472">Membrane</keyword>